<sequence length="378" mass="40956">MWTWIGTLLLLVLFALLIVLVIRSASASKDYFKPRHTINPSPLNPTTNCDVVDNIVQRVNTILASMFPAQNAVGDIQINTGGKTYTIPSSDLQFPLDSFSVSRANHPGSTTLLMNPNGPTASLVGPNNTWQEFQLVLQGSSSPVFYAQSGRFYVDVFDRAGYPVCSNSFTYVENASTGALYIQNFSSMKFNIPPPSECTVLVNKSGTSVQVPFQWSIENTELTVKLGFSLFACMLGTGWCQTKSGNPFSSGFYECNDTQPACPHDQVCDAPVSSNGTLSVTFHVSIPGTGSFVATKNKTQQTLDISNIQLSTGTVGATITHFSFQFSSSVQQALVNIVKPYLQNALQTEVVKIVNILAPKIVGLINQNLVNETISFST</sequence>
<protein>
    <submittedName>
        <fullName evidence="1">Uncharacterized protein</fullName>
    </submittedName>
</protein>
<reference evidence="1" key="1">
    <citation type="journal article" date="2020" name="Nature">
        <title>Giant virus diversity and host interactions through global metagenomics.</title>
        <authorList>
            <person name="Schulz F."/>
            <person name="Roux S."/>
            <person name="Paez-Espino D."/>
            <person name="Jungbluth S."/>
            <person name="Walsh D.A."/>
            <person name="Denef V.J."/>
            <person name="McMahon K.D."/>
            <person name="Konstantinidis K.T."/>
            <person name="Eloe-Fadrosh E.A."/>
            <person name="Kyrpides N.C."/>
            <person name="Woyke T."/>
        </authorList>
    </citation>
    <scope>NUCLEOTIDE SEQUENCE</scope>
    <source>
        <strain evidence="1">GVMAG-M-3300023184-71</strain>
    </source>
</reference>
<organism evidence="1">
    <name type="scientific">viral metagenome</name>
    <dbReference type="NCBI Taxonomy" id="1070528"/>
    <lineage>
        <taxon>unclassified sequences</taxon>
        <taxon>metagenomes</taxon>
        <taxon>organismal metagenomes</taxon>
    </lineage>
</organism>
<dbReference type="EMBL" id="MN740160">
    <property type="protein sequence ID" value="QHT90814.1"/>
    <property type="molecule type" value="Genomic_DNA"/>
</dbReference>
<accession>A0A6C0ICP3</accession>
<evidence type="ECO:0000313" key="1">
    <source>
        <dbReference type="EMBL" id="QHT90814.1"/>
    </source>
</evidence>
<proteinExistence type="predicted"/>
<dbReference type="AlphaFoldDB" id="A0A6C0ICP3"/>
<name>A0A6C0ICP3_9ZZZZ</name>